<evidence type="ECO:0000313" key="2">
    <source>
        <dbReference type="EMBL" id="SEH07827.1"/>
    </source>
</evidence>
<evidence type="ECO:0000313" key="3">
    <source>
        <dbReference type="EMBL" id="SEH08060.1"/>
    </source>
</evidence>
<dbReference type="PROSITE" id="PS51257">
    <property type="entry name" value="PROKAR_LIPOPROTEIN"/>
    <property type="match status" value="1"/>
</dbReference>
<accession>A0A1H6FCN5</accession>
<evidence type="ECO:0000313" key="4">
    <source>
        <dbReference type="Proteomes" id="UP000236724"/>
    </source>
</evidence>
<dbReference type="EMBL" id="FMSV02000543">
    <property type="protein sequence ID" value="SEH08060.1"/>
    <property type="molecule type" value="Genomic_DNA"/>
</dbReference>
<dbReference type="AlphaFoldDB" id="A0A1H6FCN5"/>
<keyword evidence="1" id="KW-0732">Signal</keyword>
<dbReference type="RefSeq" id="WP_146066834.1">
    <property type="nucleotide sequence ID" value="NZ_FMSV02000540.1"/>
</dbReference>
<protein>
    <submittedName>
        <fullName evidence="2">Uncharacterized protein</fullName>
    </submittedName>
</protein>
<dbReference type="Proteomes" id="UP000236724">
    <property type="component" value="Unassembled WGS sequence"/>
</dbReference>
<dbReference type="EMBL" id="FMSV02000540">
    <property type="protein sequence ID" value="SEH07827.1"/>
    <property type="molecule type" value="Genomic_DNA"/>
</dbReference>
<reference evidence="2 4" key="1">
    <citation type="submission" date="2016-10" db="EMBL/GenBank/DDBJ databases">
        <authorList>
            <person name="de Groot N.N."/>
        </authorList>
    </citation>
    <scope>NUCLEOTIDE SEQUENCE [LARGE SCALE GENOMIC DNA]</scope>
    <source>
        <strain evidence="2">MBHS1</strain>
    </source>
</reference>
<organism evidence="2 4">
    <name type="scientific">Candidatus Venteria ishoeyi</name>
    <dbReference type="NCBI Taxonomy" id="1899563"/>
    <lineage>
        <taxon>Bacteria</taxon>
        <taxon>Pseudomonadati</taxon>
        <taxon>Pseudomonadota</taxon>
        <taxon>Gammaproteobacteria</taxon>
        <taxon>Thiotrichales</taxon>
        <taxon>Thiotrichaceae</taxon>
        <taxon>Venteria</taxon>
    </lineage>
</organism>
<feature type="signal peptide" evidence="1">
    <location>
        <begin position="1"/>
        <end position="25"/>
    </location>
</feature>
<evidence type="ECO:0000256" key="1">
    <source>
        <dbReference type="SAM" id="SignalP"/>
    </source>
</evidence>
<feature type="chain" id="PRO_5015065445" evidence="1">
    <location>
        <begin position="26"/>
        <end position="107"/>
    </location>
</feature>
<name>A0A1H6FCN5_9GAMM</name>
<gene>
    <name evidence="2" type="ORF">MBHS_03714</name>
    <name evidence="3" type="ORF">MBHS_03948</name>
</gene>
<keyword evidence="4" id="KW-1185">Reference proteome</keyword>
<sequence length="107" mass="11580">MKRATKVYSVAVLLAGSCFMASAHAERLWEDMAIRLSSGNYMWATLDRNSDCYDISVGSNDTNISGIGSNCSREIDGYWSIRACGGHAGSYRGGPSEVINKIVSMCN</sequence>
<proteinExistence type="predicted"/>